<evidence type="ECO:0000313" key="2">
    <source>
        <dbReference type="WBParaSite" id="GPUH_0000545301-mRNA-1"/>
    </source>
</evidence>
<name>A0A183D9Q5_9BILA</name>
<evidence type="ECO:0000256" key="1">
    <source>
        <dbReference type="SAM" id="MobiDB-lite"/>
    </source>
</evidence>
<organism evidence="2">
    <name type="scientific">Gongylonema pulchrum</name>
    <dbReference type="NCBI Taxonomy" id="637853"/>
    <lineage>
        <taxon>Eukaryota</taxon>
        <taxon>Metazoa</taxon>
        <taxon>Ecdysozoa</taxon>
        <taxon>Nematoda</taxon>
        <taxon>Chromadorea</taxon>
        <taxon>Rhabditida</taxon>
        <taxon>Spirurina</taxon>
        <taxon>Spiruromorpha</taxon>
        <taxon>Spiruroidea</taxon>
        <taxon>Gongylonematidae</taxon>
        <taxon>Gongylonema</taxon>
    </lineage>
</organism>
<proteinExistence type="predicted"/>
<dbReference type="AlphaFoldDB" id="A0A183D9Q5"/>
<feature type="compositionally biased region" description="Basic and acidic residues" evidence="1">
    <location>
        <begin position="1"/>
        <end position="15"/>
    </location>
</feature>
<sequence>LCSPKRIEKGADEQHSPYSQRADLPRAIEKLGFRYYRPLCRPRTAFKQYKFFEADNQKSYRDQQNRSPRHWLLY</sequence>
<feature type="region of interest" description="Disordered" evidence="1">
    <location>
        <begin position="1"/>
        <end position="21"/>
    </location>
</feature>
<accession>A0A183D9Q5</accession>
<protein>
    <submittedName>
        <fullName evidence="2">Uncharacterized protein</fullName>
    </submittedName>
</protein>
<reference evidence="2" key="1">
    <citation type="submission" date="2016-06" db="UniProtKB">
        <authorList>
            <consortium name="WormBaseParasite"/>
        </authorList>
    </citation>
    <scope>IDENTIFICATION</scope>
</reference>
<dbReference type="WBParaSite" id="GPUH_0000545301-mRNA-1">
    <property type="protein sequence ID" value="GPUH_0000545301-mRNA-1"/>
    <property type="gene ID" value="GPUH_0000545301"/>
</dbReference>